<evidence type="ECO:0000256" key="4">
    <source>
        <dbReference type="ARBA" id="ARBA00022692"/>
    </source>
</evidence>
<dbReference type="InterPro" id="IPR011917">
    <property type="entry name" value="ABC_transpr_lipidA"/>
</dbReference>
<keyword evidence="7" id="KW-1278">Translocase</keyword>
<dbReference type="CDD" id="cd18552">
    <property type="entry name" value="ABC_6TM_MsbA_like"/>
    <property type="match status" value="1"/>
</dbReference>
<dbReference type="AlphaFoldDB" id="A0A246WRB3"/>
<dbReference type="InterPro" id="IPR017871">
    <property type="entry name" value="ABC_transporter-like_CS"/>
</dbReference>
<dbReference type="SMART" id="SM00382">
    <property type="entry name" value="AAA"/>
    <property type="match status" value="1"/>
</dbReference>
<evidence type="ECO:0000259" key="13">
    <source>
        <dbReference type="PROSITE" id="PS50929"/>
    </source>
</evidence>
<name>A0A246WRB3_9BURK</name>
<evidence type="ECO:0000256" key="5">
    <source>
        <dbReference type="ARBA" id="ARBA00022741"/>
    </source>
</evidence>
<dbReference type="Proteomes" id="UP000197596">
    <property type="component" value="Unassembled WGS sequence"/>
</dbReference>
<dbReference type="Gene3D" id="1.20.1560.10">
    <property type="entry name" value="ABC transporter type 1, transmembrane domain"/>
    <property type="match status" value="1"/>
</dbReference>
<accession>A0A246WRB3</accession>
<feature type="transmembrane region" description="Helical" evidence="11">
    <location>
        <begin position="244"/>
        <end position="268"/>
    </location>
</feature>
<evidence type="ECO:0000256" key="10">
    <source>
        <dbReference type="ARBA" id="ARBA00023136"/>
    </source>
</evidence>
<gene>
    <name evidence="14" type="primary">msbA</name>
    <name evidence="14" type="ORF">CEJ42_13315</name>
</gene>
<dbReference type="InterPro" id="IPR027417">
    <property type="entry name" value="P-loop_NTPase"/>
</dbReference>
<dbReference type="PROSITE" id="PS00211">
    <property type="entry name" value="ABC_TRANSPORTER_1"/>
    <property type="match status" value="1"/>
</dbReference>
<dbReference type="SUPFAM" id="SSF90123">
    <property type="entry name" value="ABC transporter transmembrane region"/>
    <property type="match status" value="1"/>
</dbReference>
<proteinExistence type="predicted"/>
<dbReference type="InterPro" id="IPR036640">
    <property type="entry name" value="ABC1_TM_sf"/>
</dbReference>
<comment type="subcellular location">
    <subcellularLocation>
        <location evidence="1">Cell membrane</location>
        <topology evidence="1">Multi-pass membrane protein</topology>
    </subcellularLocation>
</comment>
<keyword evidence="9" id="KW-0445">Lipid transport</keyword>
<evidence type="ECO:0000313" key="14">
    <source>
        <dbReference type="EMBL" id="OWY28938.1"/>
    </source>
</evidence>
<dbReference type="SUPFAM" id="SSF52540">
    <property type="entry name" value="P-loop containing nucleoside triphosphate hydrolases"/>
    <property type="match status" value="1"/>
</dbReference>
<dbReference type="GO" id="GO:0005524">
    <property type="term" value="F:ATP binding"/>
    <property type="evidence" value="ECO:0007669"/>
    <property type="project" value="UniProtKB-KW"/>
</dbReference>
<keyword evidence="3" id="KW-1003">Cell membrane</keyword>
<evidence type="ECO:0000256" key="1">
    <source>
        <dbReference type="ARBA" id="ARBA00004651"/>
    </source>
</evidence>
<evidence type="ECO:0000256" key="2">
    <source>
        <dbReference type="ARBA" id="ARBA00022448"/>
    </source>
</evidence>
<evidence type="ECO:0000259" key="12">
    <source>
        <dbReference type="PROSITE" id="PS50893"/>
    </source>
</evidence>
<keyword evidence="6 14" id="KW-0067">ATP-binding</keyword>
<dbReference type="InterPro" id="IPR003593">
    <property type="entry name" value="AAA+_ATPase"/>
</dbReference>
<dbReference type="Pfam" id="PF00664">
    <property type="entry name" value="ABC_membrane"/>
    <property type="match status" value="1"/>
</dbReference>
<dbReference type="GO" id="GO:0034040">
    <property type="term" value="F:ATPase-coupled lipid transmembrane transporter activity"/>
    <property type="evidence" value="ECO:0007669"/>
    <property type="project" value="InterPro"/>
</dbReference>
<dbReference type="InterPro" id="IPR011527">
    <property type="entry name" value="ABC1_TM_dom"/>
</dbReference>
<dbReference type="EMBL" id="NJGU01000006">
    <property type="protein sequence ID" value="OWY28938.1"/>
    <property type="molecule type" value="Genomic_DNA"/>
</dbReference>
<evidence type="ECO:0000256" key="3">
    <source>
        <dbReference type="ARBA" id="ARBA00022475"/>
    </source>
</evidence>
<feature type="domain" description="ABC transporter" evidence="12">
    <location>
        <begin position="338"/>
        <end position="573"/>
    </location>
</feature>
<evidence type="ECO:0000256" key="11">
    <source>
        <dbReference type="SAM" id="Phobius"/>
    </source>
</evidence>
<evidence type="ECO:0000313" key="15">
    <source>
        <dbReference type="Proteomes" id="UP000197596"/>
    </source>
</evidence>
<keyword evidence="5" id="KW-0547">Nucleotide-binding</keyword>
<evidence type="ECO:0000256" key="7">
    <source>
        <dbReference type="ARBA" id="ARBA00022967"/>
    </source>
</evidence>
<dbReference type="FunFam" id="3.40.50.300:FF:000218">
    <property type="entry name" value="Multidrug ABC transporter ATP-binding protein"/>
    <property type="match status" value="1"/>
</dbReference>
<dbReference type="RefSeq" id="WP_088751386.1">
    <property type="nucleotide sequence ID" value="NZ_NJGU01000006.1"/>
</dbReference>
<feature type="domain" description="ABC transmembrane type-1" evidence="13">
    <location>
        <begin position="24"/>
        <end position="306"/>
    </location>
</feature>
<organism evidence="14 15">
    <name type="scientific">Herbaspirillum robiniae</name>
    <dbReference type="NCBI Taxonomy" id="2014887"/>
    <lineage>
        <taxon>Bacteria</taxon>
        <taxon>Pseudomonadati</taxon>
        <taxon>Pseudomonadota</taxon>
        <taxon>Betaproteobacteria</taxon>
        <taxon>Burkholderiales</taxon>
        <taxon>Oxalobacteraceae</taxon>
        <taxon>Herbaspirillum</taxon>
    </lineage>
</organism>
<dbReference type="NCBIfam" id="TIGR02203">
    <property type="entry name" value="MsbA_lipidA"/>
    <property type="match status" value="1"/>
</dbReference>
<dbReference type="PANTHER" id="PTHR43394:SF1">
    <property type="entry name" value="ATP-BINDING CASSETTE SUB-FAMILY B MEMBER 10, MITOCHONDRIAL"/>
    <property type="match status" value="1"/>
</dbReference>
<dbReference type="Gene3D" id="3.40.50.300">
    <property type="entry name" value="P-loop containing nucleotide triphosphate hydrolases"/>
    <property type="match status" value="1"/>
</dbReference>
<sequence length="594" mass="65553">MKLNISPYFIRLLHMHKPYRWRLLLAFIAMAVTAGTEPVVPYIFQVLLDKGFVGKPTFSLWLVPVAVIGIFVIRGASTFASSYLMTWVTTRILNEVRGQMFARMLDFPLAFYATNSVGKVINSIMFEVQGITDMVTRIFTSIIRSALTVLGLLAWLLYLNWVLTIVTLILLPLLAIVVRFTSRNLKKLNQDSLRVNAELTQVIEESTRAQQVIKIFGGQEFEKRRFHENSENLRRYTMRMTKTFSSTVPITQFMTASAVAIVIVMALIQSGNGQITVGGFVSFITAMLMLLTPLKQLAEVNGPLQRGMAAAEAVFNLIDMPTERTGGRALEKRAAGKIDLVDLCFSYPERDQLALDHVNLSVNAGETIAFVGMSGGGKSTLVNMIPGFYSATAGQILLDGESIDDISLRSLRQQIAMVSQNVVLFNGTIIDNVAYGDPDPDLAKVEAALDAAHLGDLMKELHEGIHTVVGDNGSRLSGGQRQRLAIARAIYKNAPILILDEATSALDTESERAVQAALDWLMEGRTTFVIAHRLSTVERADRIVVLSAGQVVEVGSHQELLDKNGAYAKLYHLQFSGEGTEQDEAKLQQLKKLL</sequence>
<keyword evidence="8 11" id="KW-1133">Transmembrane helix</keyword>
<feature type="transmembrane region" description="Helical" evidence="11">
    <location>
        <begin position="134"/>
        <end position="155"/>
    </location>
</feature>
<dbReference type="GO" id="GO:0016887">
    <property type="term" value="F:ATP hydrolysis activity"/>
    <property type="evidence" value="ECO:0007669"/>
    <property type="project" value="InterPro"/>
</dbReference>
<comment type="caution">
    <text evidence="14">The sequence shown here is derived from an EMBL/GenBank/DDBJ whole genome shotgun (WGS) entry which is preliminary data.</text>
</comment>
<evidence type="ECO:0000256" key="8">
    <source>
        <dbReference type="ARBA" id="ARBA00022989"/>
    </source>
</evidence>
<dbReference type="GO" id="GO:0015421">
    <property type="term" value="F:ABC-type oligopeptide transporter activity"/>
    <property type="evidence" value="ECO:0007669"/>
    <property type="project" value="TreeGrafter"/>
</dbReference>
<dbReference type="Pfam" id="PF00005">
    <property type="entry name" value="ABC_tran"/>
    <property type="match status" value="1"/>
</dbReference>
<dbReference type="PROSITE" id="PS50893">
    <property type="entry name" value="ABC_TRANSPORTER_2"/>
    <property type="match status" value="1"/>
</dbReference>
<keyword evidence="4 11" id="KW-0812">Transmembrane</keyword>
<dbReference type="PANTHER" id="PTHR43394">
    <property type="entry name" value="ATP-DEPENDENT PERMEASE MDL1, MITOCHONDRIAL"/>
    <property type="match status" value="1"/>
</dbReference>
<protein>
    <submittedName>
        <fullName evidence="14">Lipid A export permease/ATP-binding protein MsbA</fullName>
    </submittedName>
</protein>
<evidence type="ECO:0000256" key="6">
    <source>
        <dbReference type="ARBA" id="ARBA00022840"/>
    </source>
</evidence>
<dbReference type="GO" id="GO:0005886">
    <property type="term" value="C:plasma membrane"/>
    <property type="evidence" value="ECO:0007669"/>
    <property type="project" value="UniProtKB-SubCell"/>
</dbReference>
<feature type="transmembrane region" description="Helical" evidence="11">
    <location>
        <begin position="58"/>
        <end position="76"/>
    </location>
</feature>
<keyword evidence="2" id="KW-0813">Transport</keyword>
<reference evidence="14 15" key="1">
    <citation type="submission" date="2017-06" db="EMBL/GenBank/DDBJ databases">
        <title>Herbaspirillum phytohormonus sp. nov., isolated from the root nodule of Robinia pseudoacacia in lead-zinc mine.</title>
        <authorList>
            <person name="Fan M."/>
            <person name="Lin Y."/>
        </authorList>
    </citation>
    <scope>NUCLEOTIDE SEQUENCE [LARGE SCALE GENOMIC DNA]</scope>
    <source>
        <strain evidence="14 15">HZ10</strain>
    </source>
</reference>
<feature type="transmembrane region" description="Helical" evidence="11">
    <location>
        <begin position="161"/>
        <end position="180"/>
    </location>
</feature>
<dbReference type="InterPro" id="IPR003439">
    <property type="entry name" value="ABC_transporter-like_ATP-bd"/>
</dbReference>
<keyword evidence="10 11" id="KW-0472">Membrane</keyword>
<dbReference type="PROSITE" id="PS50929">
    <property type="entry name" value="ABC_TM1F"/>
    <property type="match status" value="1"/>
</dbReference>
<dbReference type="InterPro" id="IPR039421">
    <property type="entry name" value="Type_1_exporter"/>
</dbReference>
<evidence type="ECO:0000256" key="9">
    <source>
        <dbReference type="ARBA" id="ARBA00023055"/>
    </source>
</evidence>